<evidence type="ECO:0000256" key="3">
    <source>
        <dbReference type="ARBA" id="ARBA00022448"/>
    </source>
</evidence>
<protein>
    <submittedName>
        <fullName evidence="9">Endospore germination permease</fullName>
    </submittedName>
</protein>
<feature type="transmembrane region" description="Helical" evidence="8">
    <location>
        <begin position="107"/>
        <end position="123"/>
    </location>
</feature>
<evidence type="ECO:0000313" key="9">
    <source>
        <dbReference type="EMBL" id="GAA0747021.1"/>
    </source>
</evidence>
<evidence type="ECO:0000313" key="10">
    <source>
        <dbReference type="Proteomes" id="UP001501510"/>
    </source>
</evidence>
<feature type="transmembrane region" description="Helical" evidence="8">
    <location>
        <begin position="323"/>
        <end position="345"/>
    </location>
</feature>
<feature type="transmembrane region" description="Helical" evidence="8">
    <location>
        <begin position="172"/>
        <end position="193"/>
    </location>
</feature>
<dbReference type="PANTHER" id="PTHR34975">
    <property type="entry name" value="SPORE GERMINATION PROTEIN A2"/>
    <property type="match status" value="1"/>
</dbReference>
<reference evidence="9 10" key="1">
    <citation type="journal article" date="2019" name="Int. J. Syst. Evol. Microbiol.">
        <title>The Global Catalogue of Microorganisms (GCM) 10K type strain sequencing project: providing services to taxonomists for standard genome sequencing and annotation.</title>
        <authorList>
            <consortium name="The Broad Institute Genomics Platform"/>
            <consortium name="The Broad Institute Genome Sequencing Center for Infectious Disease"/>
            <person name="Wu L."/>
            <person name="Ma J."/>
        </authorList>
    </citation>
    <scope>NUCLEOTIDE SEQUENCE [LARGE SCALE GENOMIC DNA]</scope>
    <source>
        <strain evidence="9 10">JCM 1407</strain>
    </source>
</reference>
<feature type="transmembrane region" description="Helical" evidence="8">
    <location>
        <begin position="258"/>
        <end position="282"/>
    </location>
</feature>
<gene>
    <name evidence="9" type="ORF">GCM10008906_35410</name>
</gene>
<evidence type="ECO:0000256" key="2">
    <source>
        <dbReference type="ARBA" id="ARBA00007998"/>
    </source>
</evidence>
<dbReference type="Pfam" id="PF03845">
    <property type="entry name" value="Spore_permease"/>
    <property type="match status" value="1"/>
</dbReference>
<evidence type="ECO:0000256" key="5">
    <source>
        <dbReference type="ARBA" id="ARBA00022692"/>
    </source>
</evidence>
<evidence type="ECO:0000256" key="4">
    <source>
        <dbReference type="ARBA" id="ARBA00022544"/>
    </source>
</evidence>
<name>A0ABN1JV06_9CLOT</name>
<keyword evidence="7 8" id="KW-0472">Membrane</keyword>
<comment type="similarity">
    <text evidence="2">Belongs to the amino acid-polyamine-organocation (APC) superfamily. Spore germination protein (SGP) (TC 2.A.3.9) family.</text>
</comment>
<keyword evidence="3" id="KW-0813">Transport</keyword>
<comment type="caution">
    <text evidence="9">The sequence shown here is derived from an EMBL/GenBank/DDBJ whole genome shotgun (WGS) entry which is preliminary data.</text>
</comment>
<evidence type="ECO:0000256" key="1">
    <source>
        <dbReference type="ARBA" id="ARBA00004141"/>
    </source>
</evidence>
<dbReference type="NCBIfam" id="TIGR00912">
    <property type="entry name" value="2A0309"/>
    <property type="match status" value="1"/>
</dbReference>
<evidence type="ECO:0000256" key="6">
    <source>
        <dbReference type="ARBA" id="ARBA00022989"/>
    </source>
</evidence>
<keyword evidence="4" id="KW-0309">Germination</keyword>
<evidence type="ECO:0000256" key="8">
    <source>
        <dbReference type="SAM" id="Phobius"/>
    </source>
</evidence>
<feature type="transmembrane region" description="Helical" evidence="8">
    <location>
        <begin position="27"/>
        <end position="45"/>
    </location>
</feature>
<proteinExistence type="inferred from homology"/>
<keyword evidence="6 8" id="KW-1133">Transmembrane helix</keyword>
<keyword evidence="10" id="KW-1185">Reference proteome</keyword>
<keyword evidence="5 8" id="KW-0812">Transmembrane</keyword>
<accession>A0ABN1JV06</accession>
<dbReference type="EMBL" id="BAAACG010000019">
    <property type="protein sequence ID" value="GAA0747021.1"/>
    <property type="molecule type" value="Genomic_DNA"/>
</dbReference>
<feature type="transmembrane region" description="Helical" evidence="8">
    <location>
        <begin position="130"/>
        <end position="152"/>
    </location>
</feature>
<evidence type="ECO:0000256" key="7">
    <source>
        <dbReference type="ARBA" id="ARBA00023136"/>
    </source>
</evidence>
<feature type="transmembrane region" description="Helical" evidence="8">
    <location>
        <begin position="294"/>
        <end position="311"/>
    </location>
</feature>
<dbReference type="InterPro" id="IPR004761">
    <property type="entry name" value="Spore_GerAB"/>
</dbReference>
<feature type="transmembrane region" description="Helical" evidence="8">
    <location>
        <begin position="205"/>
        <end position="230"/>
    </location>
</feature>
<dbReference type="PANTHER" id="PTHR34975:SF2">
    <property type="entry name" value="SPORE GERMINATION PROTEIN A2"/>
    <property type="match status" value="1"/>
</dbReference>
<organism evidence="9 10">
    <name type="scientific">Clostridium oceanicum</name>
    <dbReference type="NCBI Taxonomy" id="1543"/>
    <lineage>
        <taxon>Bacteria</taxon>
        <taxon>Bacillati</taxon>
        <taxon>Bacillota</taxon>
        <taxon>Clostridia</taxon>
        <taxon>Eubacteriales</taxon>
        <taxon>Clostridiaceae</taxon>
        <taxon>Clostridium</taxon>
    </lineage>
</organism>
<comment type="subcellular location">
    <subcellularLocation>
        <location evidence="1">Membrane</location>
        <topology evidence="1">Multi-pass membrane protein</topology>
    </subcellularLocation>
</comment>
<dbReference type="Proteomes" id="UP001501510">
    <property type="component" value="Unassembled WGS sequence"/>
</dbReference>
<feature type="transmembrane region" description="Helical" evidence="8">
    <location>
        <begin position="66"/>
        <end position="87"/>
    </location>
</feature>
<sequence length="370" mass="42103">MIFIIIGVAIVSLKTYPVVFLVDGRNSSWVGTIIASVIIFFYYLYIIRVMKKTKKYDMWDIYKGAFGKYIGGFLFSVLIINLFLVLVESCSVEANCLHTNLLQNTPIWFIMAMFIISSIYVMFKGNKAIILTTILGISFICVAGINLGFLTFKYKKLKYLFPIFENGISFGFLKSTIKILGLYANILISAFYISQIKNKKNVKKISIIGLIIVIQMIIVSTTGVISTFGIDRAVTMAYPKLVQTELASYFGILEVGELFVMLQMVAGWFIKYIVAFEALLIAIKHLNIKNKRKIIIVIISIIAGVLCLIVNKNIYRLLFTLQVYSYICFVNFFVIPIVVFLIFSIKNNMNKNKKNKGNLKGSQHLRKRKN</sequence>